<dbReference type="OrthoDB" id="9806388at2"/>
<evidence type="ECO:0000259" key="4">
    <source>
        <dbReference type="Pfam" id="PF01321"/>
    </source>
</evidence>
<dbReference type="GO" id="GO:0008235">
    <property type="term" value="F:metalloexopeptidase activity"/>
    <property type="evidence" value="ECO:0007669"/>
    <property type="project" value="UniProtKB-ARBA"/>
</dbReference>
<dbReference type="PROSITE" id="PS00491">
    <property type="entry name" value="PROLINE_PEPTIDASE"/>
    <property type="match status" value="1"/>
</dbReference>
<feature type="domain" description="Creatinase N-terminal" evidence="4">
    <location>
        <begin position="4"/>
        <end position="131"/>
    </location>
</feature>
<dbReference type="InterPro" id="IPR001131">
    <property type="entry name" value="Peptidase_M24B_aminopep-P_CS"/>
</dbReference>
<dbReference type="Gene3D" id="3.90.230.10">
    <property type="entry name" value="Creatinase/methionine aminopeptidase superfamily"/>
    <property type="match status" value="1"/>
</dbReference>
<keyword evidence="6" id="KW-1185">Reference proteome</keyword>
<evidence type="ECO:0000256" key="2">
    <source>
        <dbReference type="ARBA" id="ARBA00022801"/>
    </source>
</evidence>
<name>A0A1D3TVB1_9FIRM</name>
<dbReference type="CDD" id="cd01092">
    <property type="entry name" value="APP-like"/>
    <property type="match status" value="1"/>
</dbReference>
<proteinExistence type="predicted"/>
<dbReference type="Pfam" id="PF01321">
    <property type="entry name" value="Creatinase_N"/>
    <property type="match status" value="1"/>
</dbReference>
<reference evidence="5 6" key="1">
    <citation type="submission" date="2016-09" db="EMBL/GenBank/DDBJ databases">
        <authorList>
            <person name="Capua I."/>
            <person name="De Benedictis P."/>
            <person name="Joannis T."/>
            <person name="Lombin L.H."/>
            <person name="Cattoli G."/>
        </authorList>
    </citation>
    <scope>NUCLEOTIDE SEQUENCE [LARGE SCALE GENOMIC DNA]</scope>
    <source>
        <strain evidence="5 6">GluBS11</strain>
    </source>
</reference>
<dbReference type="EMBL" id="FMKA01000016">
    <property type="protein sequence ID" value="SCP98080.1"/>
    <property type="molecule type" value="Genomic_DNA"/>
</dbReference>
<dbReference type="InterPro" id="IPR000994">
    <property type="entry name" value="Pept_M24"/>
</dbReference>
<dbReference type="PANTHER" id="PTHR46112">
    <property type="entry name" value="AMINOPEPTIDASE"/>
    <property type="match status" value="1"/>
</dbReference>
<dbReference type="PRINTS" id="PR00599">
    <property type="entry name" value="MAPEPTIDASE"/>
</dbReference>
<dbReference type="InterPro" id="IPR000587">
    <property type="entry name" value="Creatinase_N"/>
</dbReference>
<dbReference type="Pfam" id="PF00557">
    <property type="entry name" value="Peptidase_M24"/>
    <property type="match status" value="1"/>
</dbReference>
<evidence type="ECO:0000313" key="5">
    <source>
        <dbReference type="EMBL" id="SCP98080.1"/>
    </source>
</evidence>
<dbReference type="STRING" id="1619234.SAMN05421730_101649"/>
<dbReference type="Gene3D" id="3.40.350.10">
    <property type="entry name" value="Creatinase/prolidase N-terminal domain"/>
    <property type="match status" value="1"/>
</dbReference>
<dbReference type="SUPFAM" id="SSF55920">
    <property type="entry name" value="Creatinase/aminopeptidase"/>
    <property type="match status" value="1"/>
</dbReference>
<feature type="domain" description="Peptidase M24" evidence="3">
    <location>
        <begin position="139"/>
        <end position="341"/>
    </location>
</feature>
<sequence>MNSRYEKIIGLINEKSLDAVWITDAANMRYLSGYTGGTGSLYISKNRKAILTDSRYTTQARHENRGFDVIEVSGSDPYVTALNKLLQEDKVRNIGFEDEVMIYSQYKKYKEMGKAEEWVALGGAVDSLRVIKTADELKSIEKAEAIGDKAFNFILGIIKPGMTEIEIAVELECFMKRNGAEGLSFDSIVASGVNSSMPHATPGHKKIEKGDFVTMDFGCVYEGYCSDMTRTIVIGKADDKQKEIYNLVLEAQTAALEAVRPGVSGASIDKVARDIIAAAGYGEYFGHGLGHSVGLYIHENPRLSPLDSTIILENMTETVEPGIYIPDKFGVRIEDLVAVTAEGCVNFTHSPKNLIEIR</sequence>
<protein>
    <submittedName>
        <fullName evidence="5">Xaa-Pro aminopeptidase</fullName>
    </submittedName>
</protein>
<keyword evidence="2" id="KW-0378">Hydrolase</keyword>
<evidence type="ECO:0000256" key="1">
    <source>
        <dbReference type="ARBA" id="ARBA00022723"/>
    </source>
</evidence>
<dbReference type="GO" id="GO:0046872">
    <property type="term" value="F:metal ion binding"/>
    <property type="evidence" value="ECO:0007669"/>
    <property type="project" value="UniProtKB-KW"/>
</dbReference>
<evidence type="ECO:0000313" key="6">
    <source>
        <dbReference type="Proteomes" id="UP000199315"/>
    </source>
</evidence>
<dbReference type="GO" id="GO:0004177">
    <property type="term" value="F:aminopeptidase activity"/>
    <property type="evidence" value="ECO:0007669"/>
    <property type="project" value="UniProtKB-KW"/>
</dbReference>
<dbReference type="Proteomes" id="UP000199315">
    <property type="component" value="Unassembled WGS sequence"/>
</dbReference>
<dbReference type="SUPFAM" id="SSF53092">
    <property type="entry name" value="Creatinase/prolidase N-terminal domain"/>
    <property type="match status" value="1"/>
</dbReference>
<keyword evidence="5" id="KW-0031">Aminopeptidase</keyword>
<organism evidence="5 6">
    <name type="scientific">Anaerobium acetethylicum</name>
    <dbReference type="NCBI Taxonomy" id="1619234"/>
    <lineage>
        <taxon>Bacteria</taxon>
        <taxon>Bacillati</taxon>
        <taxon>Bacillota</taxon>
        <taxon>Clostridia</taxon>
        <taxon>Lachnospirales</taxon>
        <taxon>Lachnospiraceae</taxon>
        <taxon>Anaerobium</taxon>
    </lineage>
</organism>
<keyword evidence="5" id="KW-0645">Protease</keyword>
<keyword evidence="1" id="KW-0479">Metal-binding</keyword>
<dbReference type="RefSeq" id="WP_091234862.1">
    <property type="nucleotide sequence ID" value="NZ_FMKA01000016.1"/>
</dbReference>
<evidence type="ECO:0000259" key="3">
    <source>
        <dbReference type="Pfam" id="PF00557"/>
    </source>
</evidence>
<dbReference type="AlphaFoldDB" id="A0A1D3TVB1"/>
<dbReference type="InterPro" id="IPR029149">
    <property type="entry name" value="Creatin/AminoP/Spt16_N"/>
</dbReference>
<gene>
    <name evidence="5" type="ORF">SAMN05421730_101649</name>
</gene>
<dbReference type="InterPro" id="IPR050659">
    <property type="entry name" value="Peptidase_M24B"/>
</dbReference>
<dbReference type="PANTHER" id="PTHR46112:SF3">
    <property type="entry name" value="AMINOPEPTIDASE YPDF"/>
    <property type="match status" value="1"/>
</dbReference>
<dbReference type="InterPro" id="IPR001714">
    <property type="entry name" value="Pept_M24_MAP"/>
</dbReference>
<dbReference type="InterPro" id="IPR036005">
    <property type="entry name" value="Creatinase/aminopeptidase-like"/>
</dbReference>
<accession>A0A1D3TVB1</accession>